<evidence type="ECO:0000313" key="4">
    <source>
        <dbReference type="Proteomes" id="UP001589789"/>
    </source>
</evidence>
<feature type="chain" id="PRO_5045218957" evidence="1">
    <location>
        <begin position="22"/>
        <end position="232"/>
    </location>
</feature>
<evidence type="ECO:0000256" key="1">
    <source>
        <dbReference type="SAM" id="SignalP"/>
    </source>
</evidence>
<dbReference type="NCBIfam" id="TIGR02595">
    <property type="entry name" value="PEP_CTERM"/>
    <property type="match status" value="1"/>
</dbReference>
<evidence type="ECO:0000313" key="3">
    <source>
        <dbReference type="EMBL" id="MFC0385392.1"/>
    </source>
</evidence>
<dbReference type="InterPro" id="IPR013424">
    <property type="entry name" value="Ice-binding_C"/>
</dbReference>
<protein>
    <submittedName>
        <fullName evidence="3">PEP-CTERM sorting domain-containing protein</fullName>
    </submittedName>
</protein>
<keyword evidence="1" id="KW-0732">Signal</keyword>
<evidence type="ECO:0000259" key="2">
    <source>
        <dbReference type="Pfam" id="PF07589"/>
    </source>
</evidence>
<feature type="domain" description="Ice-binding protein C-terminal" evidence="2">
    <location>
        <begin position="200"/>
        <end position="223"/>
    </location>
</feature>
<dbReference type="RefSeq" id="WP_377049540.1">
    <property type="nucleotide sequence ID" value="NZ_JBHLVZ010000005.1"/>
</dbReference>
<reference evidence="3 4" key="1">
    <citation type="submission" date="2024-09" db="EMBL/GenBank/DDBJ databases">
        <authorList>
            <person name="Sun Q."/>
            <person name="Mori K."/>
        </authorList>
    </citation>
    <scope>NUCLEOTIDE SEQUENCE [LARGE SCALE GENOMIC DNA]</scope>
    <source>
        <strain evidence="3 4">CCM 7468</strain>
    </source>
</reference>
<comment type="caution">
    <text evidence="3">The sequence shown here is derived from an EMBL/GenBank/DDBJ whole genome shotgun (WGS) entry which is preliminary data.</text>
</comment>
<gene>
    <name evidence="3" type="ORF">ACFFIC_07460</name>
</gene>
<dbReference type="EMBL" id="JBHLVZ010000005">
    <property type="protein sequence ID" value="MFC0385392.1"/>
    <property type="molecule type" value="Genomic_DNA"/>
</dbReference>
<dbReference type="Pfam" id="PF07589">
    <property type="entry name" value="PEP-CTERM"/>
    <property type="match status" value="1"/>
</dbReference>
<feature type="signal peptide" evidence="1">
    <location>
        <begin position="1"/>
        <end position="21"/>
    </location>
</feature>
<keyword evidence="4" id="KW-1185">Reference proteome</keyword>
<dbReference type="Proteomes" id="UP001589789">
    <property type="component" value="Unassembled WGS sequence"/>
</dbReference>
<proteinExistence type="predicted"/>
<name>A0ABV6IP75_9PROT</name>
<accession>A0ABV6IP75</accession>
<organism evidence="3 4">
    <name type="scientific">Muricoccus vinaceus</name>
    <dbReference type="NCBI Taxonomy" id="424704"/>
    <lineage>
        <taxon>Bacteria</taxon>
        <taxon>Pseudomonadati</taxon>
        <taxon>Pseudomonadota</taxon>
        <taxon>Alphaproteobacteria</taxon>
        <taxon>Acetobacterales</taxon>
        <taxon>Roseomonadaceae</taxon>
        <taxon>Muricoccus</taxon>
    </lineage>
</organism>
<sequence>MRSPTLALALSCFLVPAAASAAPVLYEAVLAPANNSGVTGTASFSLDGDILSFSLVANNVVANQPHLLHVHGKDIAPSVPLDTPAPPPPVPPNGDLDNNGVVTTPEAIAQIGPVILSLAQHAPGTKAELLGVTAAATTLIYNATFDLSQNVTEPGFTRADLLPLDFRVFDMHGGFIPSGAGASTYDVNLPVAAGAIQLVAVPEPASMTLMLSGILGLGVAHRRRKARGARAA</sequence>